<keyword evidence="1" id="KW-0802">TPR repeat</keyword>
<dbReference type="Pfam" id="PF14559">
    <property type="entry name" value="TPR_19"/>
    <property type="match status" value="1"/>
</dbReference>
<dbReference type="InterPro" id="IPR019734">
    <property type="entry name" value="TPR_rpt"/>
</dbReference>
<reference evidence="2" key="1">
    <citation type="submission" date="2020-08" db="EMBL/GenBank/DDBJ databases">
        <title>Whole genome shotgun sequence of Polymorphospora rubra NBRC 101157.</title>
        <authorList>
            <person name="Komaki H."/>
            <person name="Tamura T."/>
        </authorList>
    </citation>
    <scope>NUCLEOTIDE SEQUENCE</scope>
    <source>
        <strain evidence="2">NBRC 101157</strain>
    </source>
</reference>
<organism evidence="2 3">
    <name type="scientific">Polymorphospora rubra</name>
    <dbReference type="NCBI Taxonomy" id="338584"/>
    <lineage>
        <taxon>Bacteria</taxon>
        <taxon>Bacillati</taxon>
        <taxon>Actinomycetota</taxon>
        <taxon>Actinomycetes</taxon>
        <taxon>Micromonosporales</taxon>
        <taxon>Micromonosporaceae</taxon>
        <taxon>Polymorphospora</taxon>
    </lineage>
</organism>
<dbReference type="KEGG" id="pry:Prubr_35550"/>
<proteinExistence type="predicted"/>
<evidence type="ECO:0000313" key="2">
    <source>
        <dbReference type="EMBL" id="BCJ66534.1"/>
    </source>
</evidence>
<sequence length="610" mass="64731">MSEGMNDPRLSAEGELALARLALDEGDLSHAAEHVAGAVAHAPTMPEVHEVLAQFAVLPDGGVPLFPVDDHVFIGTAVARAHLLAAAGRPGDGLELLAAATGHAPGGDWAGVPWVAAPELPARLEPELLARILMQVCAGIGDPVPEADRGPLLPYLVLARHSVTEHPGHGLLLGAASALARRLGEVALAVDWAGRGVAALPSKLSEVWLGYAYRSAGRTAEAIEALRRAVAHDPDDLSVYADIAGTLADHGRLDEAIGWTDRALAKDPTFDCAVHTAHRLRYRRDGDLAHLVALADFQRDHPDNSHEHNDLAECCQDRPWLGHLPTASEAVANVLRQALAEKATPHRLTVSGLEPPSAMRAVAAALPDAEVVVSGIGEPDIRQPRRTGTRQLWRYDGTVATPALPPPSAVAGERVRQLAYPAWPHPPAAYDRAVTLAAVDVDDLLALLVHPPAVPDTELGAALANHDPALWVRCVQVWACLGLLHHRTDEPWPDSTRRRVLVDLLWGVEDWTTEAALFALVTAAWVDPSVRADVAEVVAGRLADGVAVARTRPVTINWSLAQLALATPGLDSAAATSAARLIADETPVARAGAARGGPLRRLRRWLTGRP</sequence>
<evidence type="ECO:0000256" key="1">
    <source>
        <dbReference type="PROSITE-ProRule" id="PRU00339"/>
    </source>
</evidence>
<dbReference type="EMBL" id="AP023359">
    <property type="protein sequence ID" value="BCJ66534.1"/>
    <property type="molecule type" value="Genomic_DNA"/>
</dbReference>
<keyword evidence="3" id="KW-1185">Reference proteome</keyword>
<dbReference type="Proteomes" id="UP000680866">
    <property type="component" value="Chromosome"/>
</dbReference>
<accession>A0A810N1L8</accession>
<dbReference type="SMART" id="SM00028">
    <property type="entry name" value="TPR"/>
    <property type="match status" value="2"/>
</dbReference>
<feature type="repeat" description="TPR" evidence="1">
    <location>
        <begin position="205"/>
        <end position="236"/>
    </location>
</feature>
<dbReference type="InterPro" id="IPR011990">
    <property type="entry name" value="TPR-like_helical_dom_sf"/>
</dbReference>
<evidence type="ECO:0008006" key="4">
    <source>
        <dbReference type="Google" id="ProtNLM"/>
    </source>
</evidence>
<name>A0A810N1L8_9ACTN</name>
<evidence type="ECO:0000313" key="3">
    <source>
        <dbReference type="Proteomes" id="UP000680866"/>
    </source>
</evidence>
<gene>
    <name evidence="2" type="ORF">Prubr_35550</name>
</gene>
<dbReference type="SUPFAM" id="SSF48452">
    <property type="entry name" value="TPR-like"/>
    <property type="match status" value="1"/>
</dbReference>
<dbReference type="AlphaFoldDB" id="A0A810N1L8"/>
<dbReference type="Gene3D" id="1.25.40.10">
    <property type="entry name" value="Tetratricopeptide repeat domain"/>
    <property type="match status" value="1"/>
</dbReference>
<protein>
    <recommendedName>
        <fullName evidence="4">Tetratricopeptide repeat protein</fullName>
    </recommendedName>
</protein>
<dbReference type="PROSITE" id="PS50005">
    <property type="entry name" value="TPR"/>
    <property type="match status" value="1"/>
</dbReference>